<feature type="region of interest" description="Disordered" evidence="1">
    <location>
        <begin position="1"/>
        <end position="20"/>
    </location>
</feature>
<evidence type="ECO:0000256" key="1">
    <source>
        <dbReference type="SAM" id="MobiDB-lite"/>
    </source>
</evidence>
<accession>A0A5C3LTD1</accession>
<dbReference type="STRING" id="68775.A0A5C3LTD1"/>
<sequence>MKMSKDEHTTAQAYGQSRKGTHAVVKGVFIQGQHFSVEGLLTLDGMVANTVVEGSMTREMFVHFLEHQVVCSSLVSPLETADNLIIFRCPSVLLLNLGGV</sequence>
<dbReference type="EMBL" id="ML213620">
    <property type="protein sequence ID" value="TFK35643.1"/>
    <property type="molecule type" value="Genomic_DNA"/>
</dbReference>
<gene>
    <name evidence="2" type="ORF">BDQ12DRAFT_611537</name>
</gene>
<proteinExistence type="predicted"/>
<evidence type="ECO:0000313" key="3">
    <source>
        <dbReference type="Proteomes" id="UP000308652"/>
    </source>
</evidence>
<dbReference type="Proteomes" id="UP000308652">
    <property type="component" value="Unassembled WGS sequence"/>
</dbReference>
<dbReference type="OrthoDB" id="2142724at2759"/>
<reference evidence="2 3" key="1">
    <citation type="journal article" date="2019" name="Nat. Ecol. Evol.">
        <title>Megaphylogeny resolves global patterns of mushroom evolution.</title>
        <authorList>
            <person name="Varga T."/>
            <person name="Krizsan K."/>
            <person name="Foldi C."/>
            <person name="Dima B."/>
            <person name="Sanchez-Garcia M."/>
            <person name="Sanchez-Ramirez S."/>
            <person name="Szollosi G.J."/>
            <person name="Szarkandi J.G."/>
            <person name="Papp V."/>
            <person name="Albert L."/>
            <person name="Andreopoulos W."/>
            <person name="Angelini C."/>
            <person name="Antonin V."/>
            <person name="Barry K.W."/>
            <person name="Bougher N.L."/>
            <person name="Buchanan P."/>
            <person name="Buyck B."/>
            <person name="Bense V."/>
            <person name="Catcheside P."/>
            <person name="Chovatia M."/>
            <person name="Cooper J."/>
            <person name="Damon W."/>
            <person name="Desjardin D."/>
            <person name="Finy P."/>
            <person name="Geml J."/>
            <person name="Haridas S."/>
            <person name="Hughes K."/>
            <person name="Justo A."/>
            <person name="Karasinski D."/>
            <person name="Kautmanova I."/>
            <person name="Kiss B."/>
            <person name="Kocsube S."/>
            <person name="Kotiranta H."/>
            <person name="LaButti K.M."/>
            <person name="Lechner B.E."/>
            <person name="Liimatainen K."/>
            <person name="Lipzen A."/>
            <person name="Lukacs Z."/>
            <person name="Mihaltcheva S."/>
            <person name="Morgado L.N."/>
            <person name="Niskanen T."/>
            <person name="Noordeloos M.E."/>
            <person name="Ohm R.A."/>
            <person name="Ortiz-Santana B."/>
            <person name="Ovrebo C."/>
            <person name="Racz N."/>
            <person name="Riley R."/>
            <person name="Savchenko A."/>
            <person name="Shiryaev A."/>
            <person name="Soop K."/>
            <person name="Spirin V."/>
            <person name="Szebenyi C."/>
            <person name="Tomsovsky M."/>
            <person name="Tulloss R.E."/>
            <person name="Uehling J."/>
            <person name="Grigoriev I.V."/>
            <person name="Vagvolgyi C."/>
            <person name="Papp T."/>
            <person name="Martin F.M."/>
            <person name="Miettinen O."/>
            <person name="Hibbett D.S."/>
            <person name="Nagy L.G."/>
        </authorList>
    </citation>
    <scope>NUCLEOTIDE SEQUENCE [LARGE SCALE GENOMIC DNA]</scope>
    <source>
        <strain evidence="2 3">CBS 166.37</strain>
    </source>
</reference>
<dbReference type="AlphaFoldDB" id="A0A5C3LTD1"/>
<evidence type="ECO:0000313" key="2">
    <source>
        <dbReference type="EMBL" id="TFK35643.1"/>
    </source>
</evidence>
<protein>
    <submittedName>
        <fullName evidence="2">Uncharacterized protein</fullName>
    </submittedName>
</protein>
<keyword evidence="3" id="KW-1185">Reference proteome</keyword>
<organism evidence="2 3">
    <name type="scientific">Crucibulum laeve</name>
    <dbReference type="NCBI Taxonomy" id="68775"/>
    <lineage>
        <taxon>Eukaryota</taxon>
        <taxon>Fungi</taxon>
        <taxon>Dikarya</taxon>
        <taxon>Basidiomycota</taxon>
        <taxon>Agaricomycotina</taxon>
        <taxon>Agaricomycetes</taxon>
        <taxon>Agaricomycetidae</taxon>
        <taxon>Agaricales</taxon>
        <taxon>Agaricineae</taxon>
        <taxon>Nidulariaceae</taxon>
        <taxon>Crucibulum</taxon>
    </lineage>
</organism>
<name>A0A5C3LTD1_9AGAR</name>